<dbReference type="SFLD" id="SFLDS00019">
    <property type="entry name" value="Glutathione_Transferase_(cytos"/>
    <property type="match status" value="1"/>
</dbReference>
<evidence type="ECO:0000256" key="1">
    <source>
        <dbReference type="RuleBase" id="RU003494"/>
    </source>
</evidence>
<name>A0A1I3HT33_9RHOB</name>
<accession>A0A1I3HT33</accession>
<dbReference type="AlphaFoldDB" id="A0A1I3HT33"/>
<dbReference type="PANTHER" id="PTHR44051:SF19">
    <property type="entry name" value="DISULFIDE-BOND OXIDOREDUCTASE YFCG"/>
    <property type="match status" value="1"/>
</dbReference>
<dbReference type="InterPro" id="IPR040079">
    <property type="entry name" value="Glutathione_S-Trfase"/>
</dbReference>
<evidence type="ECO:0000313" key="4">
    <source>
        <dbReference type="EMBL" id="SFI38727.1"/>
    </source>
</evidence>
<dbReference type="InterPro" id="IPR004046">
    <property type="entry name" value="GST_C"/>
</dbReference>
<dbReference type="CDD" id="cd03048">
    <property type="entry name" value="GST_N_Ure2p_like"/>
    <property type="match status" value="1"/>
</dbReference>
<protein>
    <submittedName>
        <fullName evidence="4">GST-like protein</fullName>
    </submittedName>
</protein>
<dbReference type="InterPro" id="IPR004045">
    <property type="entry name" value="Glutathione_S-Trfase_N"/>
</dbReference>
<dbReference type="InterPro" id="IPR036282">
    <property type="entry name" value="Glutathione-S-Trfase_C_sf"/>
</dbReference>
<dbReference type="Proteomes" id="UP000199377">
    <property type="component" value="Unassembled WGS sequence"/>
</dbReference>
<evidence type="ECO:0000259" key="3">
    <source>
        <dbReference type="PROSITE" id="PS50405"/>
    </source>
</evidence>
<feature type="domain" description="GST N-terminal" evidence="2">
    <location>
        <begin position="1"/>
        <end position="82"/>
    </location>
</feature>
<dbReference type="InterPro" id="IPR036249">
    <property type="entry name" value="Thioredoxin-like_sf"/>
</dbReference>
<dbReference type="Pfam" id="PF02798">
    <property type="entry name" value="GST_N"/>
    <property type="match status" value="1"/>
</dbReference>
<proteinExistence type="inferred from homology"/>
<dbReference type="SUPFAM" id="SSF47616">
    <property type="entry name" value="GST C-terminal domain-like"/>
    <property type="match status" value="1"/>
</dbReference>
<comment type="similarity">
    <text evidence="1">Belongs to the GST superfamily.</text>
</comment>
<dbReference type="EMBL" id="FOQH01000006">
    <property type="protein sequence ID" value="SFI38727.1"/>
    <property type="molecule type" value="Genomic_DNA"/>
</dbReference>
<reference evidence="4 5" key="1">
    <citation type="submission" date="2016-10" db="EMBL/GenBank/DDBJ databases">
        <authorList>
            <person name="de Groot N.N."/>
        </authorList>
    </citation>
    <scope>NUCLEOTIDE SEQUENCE [LARGE SCALE GENOMIC DNA]</scope>
    <source>
        <strain evidence="4 5">CGMCC 1.11030</strain>
    </source>
</reference>
<evidence type="ECO:0000313" key="5">
    <source>
        <dbReference type="Proteomes" id="UP000199377"/>
    </source>
</evidence>
<dbReference type="PANTHER" id="PTHR44051">
    <property type="entry name" value="GLUTATHIONE S-TRANSFERASE-RELATED"/>
    <property type="match status" value="1"/>
</dbReference>
<dbReference type="OrthoDB" id="9803562at2"/>
<gene>
    <name evidence="4" type="ORF">SAMN05216258_106153</name>
</gene>
<dbReference type="InterPro" id="IPR010987">
    <property type="entry name" value="Glutathione-S-Trfase_C-like"/>
</dbReference>
<dbReference type="PROSITE" id="PS50405">
    <property type="entry name" value="GST_CTER"/>
    <property type="match status" value="1"/>
</dbReference>
<organism evidence="4 5">
    <name type="scientific">Albimonas pacifica</name>
    <dbReference type="NCBI Taxonomy" id="1114924"/>
    <lineage>
        <taxon>Bacteria</taxon>
        <taxon>Pseudomonadati</taxon>
        <taxon>Pseudomonadota</taxon>
        <taxon>Alphaproteobacteria</taxon>
        <taxon>Rhodobacterales</taxon>
        <taxon>Paracoccaceae</taxon>
        <taxon>Albimonas</taxon>
    </lineage>
</organism>
<dbReference type="SFLD" id="SFLDG00358">
    <property type="entry name" value="Main_(cytGST)"/>
    <property type="match status" value="1"/>
</dbReference>
<dbReference type="Pfam" id="PF00043">
    <property type="entry name" value="GST_C"/>
    <property type="match status" value="1"/>
</dbReference>
<dbReference type="STRING" id="1114924.SAMN05216258_106153"/>
<dbReference type="Gene3D" id="3.40.30.10">
    <property type="entry name" value="Glutaredoxin"/>
    <property type="match status" value="1"/>
</dbReference>
<feature type="domain" description="GST C-terminal" evidence="3">
    <location>
        <begin position="84"/>
        <end position="212"/>
    </location>
</feature>
<dbReference type="RefSeq" id="WP_092860508.1">
    <property type="nucleotide sequence ID" value="NZ_FOQH01000006.1"/>
</dbReference>
<keyword evidence="5" id="KW-1185">Reference proteome</keyword>
<dbReference type="SFLD" id="SFLDG01151">
    <property type="entry name" value="Main.2:_Nu-like"/>
    <property type="match status" value="1"/>
</dbReference>
<evidence type="ECO:0000259" key="2">
    <source>
        <dbReference type="PROSITE" id="PS50404"/>
    </source>
</evidence>
<dbReference type="SUPFAM" id="SSF52833">
    <property type="entry name" value="Thioredoxin-like"/>
    <property type="match status" value="1"/>
</dbReference>
<dbReference type="Gene3D" id="1.20.1050.10">
    <property type="match status" value="1"/>
</dbReference>
<sequence>MIDFYTWSTPNGRKVSILLEELGVAYEIHAVNIGRDEQFAPEFLSVAPNNKIPAIVDRQTGQTLMESGAILLYLAKRHGKFLTEGGEEWRVVEWLMWQMAGFGPTLGQVHHFRFFNPGKSEYAETRFGAEARRLYGVLDARLRGRDFVAGQGPGAYSIADMAIWPWAARFERQGIDLSEFPGVLAWYRRIAEREAVQRGYDVPKIGEAIPMP</sequence>
<dbReference type="PROSITE" id="PS50404">
    <property type="entry name" value="GST_NTER"/>
    <property type="match status" value="1"/>
</dbReference>